<geneLocation type="plasmid" evidence="2">
    <name>unnamed</name>
</geneLocation>
<dbReference type="Pfam" id="PF09722">
    <property type="entry name" value="Xre_MbcA_ParS_C"/>
    <property type="match status" value="1"/>
</dbReference>
<keyword evidence="3" id="KW-1185">Reference proteome</keyword>
<gene>
    <name evidence="2" type="ORF">C7S18_23960</name>
</gene>
<dbReference type="Proteomes" id="UP000241074">
    <property type="component" value="Plasmid unnamed"/>
</dbReference>
<keyword evidence="2" id="KW-0614">Plasmid</keyword>
<sequence>MFVVTAQVLSAQLWIKSVSRNRLCSRTLKSAFGTLIPHPSHGSTAAASVPWSKPVSLGSLTVLGLTLVLQPRRSAQGRYPMLSSAMLPPSGENRAPFGAHIMKSAVVKTVATTLGIELPTFLDLVGIPGRTFVRRARGSLTDLEADRVSRVKRVWAEAVRVFGSPEKARSWLQTHNQFLDAQPISLLGTDAGATAVSEEMARIAWGDLA</sequence>
<dbReference type="InterPro" id="IPR011979">
    <property type="entry name" value="Antitox_Xre"/>
</dbReference>
<dbReference type="OrthoDB" id="8595277at2"/>
<reference evidence="2 3" key="1">
    <citation type="submission" date="2018-03" db="EMBL/GenBank/DDBJ databases">
        <title>Ahniella affigens gen. nov., sp. nov., a gammaproteobacterium isolated from sandy soil near a stream.</title>
        <authorList>
            <person name="Ko Y."/>
            <person name="Kim J.-H."/>
        </authorList>
    </citation>
    <scope>NUCLEOTIDE SEQUENCE [LARGE SCALE GENOMIC DNA]</scope>
    <source>
        <strain evidence="2 3">D13</strain>
        <plasmid evidence="3">Plasmid unnamed</plasmid>
    </source>
</reference>
<feature type="domain" description="Antitoxin Xre/MbcA/ParS-like toxin-binding" evidence="1">
    <location>
        <begin position="158"/>
        <end position="206"/>
    </location>
</feature>
<reference evidence="2 3" key="2">
    <citation type="submission" date="2018-03" db="EMBL/GenBank/DDBJ databases">
        <authorList>
            <person name="Keele B.F."/>
        </authorList>
    </citation>
    <scope>NUCLEOTIDE SEQUENCE [LARGE SCALE GENOMIC DNA]</scope>
    <source>
        <strain evidence="2 3">D13</strain>
        <plasmid evidence="3">Plasmid unnamed</plasmid>
    </source>
</reference>
<dbReference type="InterPro" id="IPR024467">
    <property type="entry name" value="Xre/MbcA/ParS-like_toxin-bd"/>
</dbReference>
<evidence type="ECO:0000259" key="1">
    <source>
        <dbReference type="Pfam" id="PF09722"/>
    </source>
</evidence>
<evidence type="ECO:0000313" key="3">
    <source>
        <dbReference type="Proteomes" id="UP000241074"/>
    </source>
</evidence>
<dbReference type="NCBIfam" id="TIGR02293">
    <property type="entry name" value="TAS_TIGR02293"/>
    <property type="match status" value="1"/>
</dbReference>
<name>A0A2P1PZU6_9GAMM</name>
<evidence type="ECO:0000313" key="2">
    <source>
        <dbReference type="EMBL" id="AVQ00357.1"/>
    </source>
</evidence>
<dbReference type="KEGG" id="xba:C7S18_23960"/>
<organism evidence="2 3">
    <name type="scientific">Ahniella affigens</name>
    <dbReference type="NCBI Taxonomy" id="2021234"/>
    <lineage>
        <taxon>Bacteria</taxon>
        <taxon>Pseudomonadati</taxon>
        <taxon>Pseudomonadota</taxon>
        <taxon>Gammaproteobacteria</taxon>
        <taxon>Lysobacterales</taxon>
        <taxon>Rhodanobacteraceae</taxon>
        <taxon>Ahniella</taxon>
    </lineage>
</organism>
<proteinExistence type="predicted"/>
<dbReference type="AlphaFoldDB" id="A0A2P1PZU6"/>
<accession>A0A2P1PZU6</accession>
<dbReference type="EMBL" id="CP027861">
    <property type="protein sequence ID" value="AVQ00357.1"/>
    <property type="molecule type" value="Genomic_DNA"/>
</dbReference>
<protein>
    <recommendedName>
        <fullName evidence="1">Antitoxin Xre/MbcA/ParS-like toxin-binding domain-containing protein</fullName>
    </recommendedName>
</protein>